<keyword evidence="2" id="KW-1185">Reference proteome</keyword>
<dbReference type="RefSeq" id="WP_379682428.1">
    <property type="nucleotide sequence ID" value="NZ_JBHLYW010000033.1"/>
</dbReference>
<sequence>MEGEGGNIIRNISGVSYKEAEVITKDASKGALDFKSPKENTFYGKDGGKKFGDYEEKKEEIKEEKSSFIKNAYWSDKHGKKIKCLLYSVKTVYVCVNLLKKAKGKKINIVYKEYNAVSDTELKRDTSYTIQNDDLQQLCPITFTINDYTIEDEDDVSEYIFEIKIDDEKYVNNTEKLKVHAVIYIPEIMKSLGWNYAFKSQEDWFNGAQNNYPWESIPKISDFTMGWALSFERFKQNYNENLNKWKNPNSLESLKKEIGKMVKDGYAEYPTSKKTITTFGLSNIANAELVDSVIQPEEFKNEKTKSVNVKIPLFDKYYFTSFPYKESKFSALDDFFGSIANCNIRFVAKGTMEFKELARTEVTVTELGVYIRDGFDYVGDQPLGYWSLKDKKASKNILSGGNFRYINNESYRDYRKDSGKGEDFYRYSNIYIYKPNFKFEL</sequence>
<dbReference type="EMBL" id="JBHLYW010000033">
    <property type="protein sequence ID" value="MFC0080533.1"/>
    <property type="molecule type" value="Genomic_DNA"/>
</dbReference>
<dbReference type="InterPro" id="IPR045646">
    <property type="entry name" value="DUF6402"/>
</dbReference>
<gene>
    <name evidence="1" type="ORF">ACFFLS_26075</name>
</gene>
<accession>A0ABV6BZP8</accession>
<name>A0ABV6BZP8_9FLAO</name>
<reference evidence="1 2" key="1">
    <citation type="submission" date="2024-09" db="EMBL/GenBank/DDBJ databases">
        <authorList>
            <person name="Sun Q."/>
            <person name="Mori K."/>
        </authorList>
    </citation>
    <scope>NUCLEOTIDE SEQUENCE [LARGE SCALE GENOMIC DNA]</scope>
    <source>
        <strain evidence="1 2">CGMCC 1.12926</strain>
    </source>
</reference>
<dbReference type="Proteomes" id="UP001589734">
    <property type="component" value="Unassembled WGS sequence"/>
</dbReference>
<proteinExistence type="predicted"/>
<evidence type="ECO:0000313" key="1">
    <source>
        <dbReference type="EMBL" id="MFC0080533.1"/>
    </source>
</evidence>
<protein>
    <submittedName>
        <fullName evidence="1">DUF6402 family protein</fullName>
    </submittedName>
</protein>
<evidence type="ECO:0000313" key="2">
    <source>
        <dbReference type="Proteomes" id="UP001589734"/>
    </source>
</evidence>
<comment type="caution">
    <text evidence="1">The sequence shown here is derived from an EMBL/GenBank/DDBJ whole genome shotgun (WGS) entry which is preliminary data.</text>
</comment>
<dbReference type="Pfam" id="PF19940">
    <property type="entry name" value="DUF6402"/>
    <property type="match status" value="1"/>
</dbReference>
<organism evidence="1 2">
    <name type="scientific">Flavobacterium procerum</name>
    <dbReference type="NCBI Taxonomy" id="1455569"/>
    <lineage>
        <taxon>Bacteria</taxon>
        <taxon>Pseudomonadati</taxon>
        <taxon>Bacteroidota</taxon>
        <taxon>Flavobacteriia</taxon>
        <taxon>Flavobacteriales</taxon>
        <taxon>Flavobacteriaceae</taxon>
        <taxon>Flavobacterium</taxon>
    </lineage>
</organism>